<keyword evidence="4" id="KW-1185">Reference proteome</keyword>
<feature type="non-terminal residue" evidence="3">
    <location>
        <position position="164"/>
    </location>
</feature>
<dbReference type="SUPFAM" id="SSF53901">
    <property type="entry name" value="Thiolase-like"/>
    <property type="match status" value="1"/>
</dbReference>
<dbReference type="InterPro" id="IPR032821">
    <property type="entry name" value="PKS_assoc"/>
</dbReference>
<evidence type="ECO:0000313" key="3">
    <source>
        <dbReference type="EMBL" id="MCK9879165.1"/>
    </source>
</evidence>
<evidence type="ECO:0000256" key="1">
    <source>
        <dbReference type="ARBA" id="ARBA00022679"/>
    </source>
</evidence>
<dbReference type="Gene3D" id="3.40.47.10">
    <property type="match status" value="1"/>
</dbReference>
<gene>
    <name evidence="3" type="ORF">MXD59_26010</name>
</gene>
<accession>A0ABT0K5T2</accession>
<dbReference type="InterPro" id="IPR050091">
    <property type="entry name" value="PKS_NRPS_Biosynth_Enz"/>
</dbReference>
<evidence type="ECO:0000259" key="2">
    <source>
        <dbReference type="Pfam" id="PF16197"/>
    </source>
</evidence>
<comment type="caution">
    <text evidence="3">The sequence shown here is derived from an EMBL/GenBank/DDBJ whole genome shotgun (WGS) entry which is preliminary data.</text>
</comment>
<feature type="domain" description="Polyketide synthase C-terminal extension" evidence="2">
    <location>
        <begin position="1"/>
        <end position="124"/>
    </location>
</feature>
<dbReference type="RefSeq" id="WP_283097525.1">
    <property type="nucleotide sequence ID" value="NZ_JALKFT010000117.1"/>
</dbReference>
<dbReference type="InterPro" id="IPR016039">
    <property type="entry name" value="Thiolase-like"/>
</dbReference>
<feature type="non-terminal residue" evidence="3">
    <location>
        <position position="1"/>
    </location>
</feature>
<evidence type="ECO:0000313" key="4">
    <source>
        <dbReference type="Proteomes" id="UP001201873"/>
    </source>
</evidence>
<dbReference type="Pfam" id="PF16197">
    <property type="entry name" value="KAsynt_C_assoc"/>
    <property type="match status" value="1"/>
</dbReference>
<dbReference type="Gene3D" id="3.30.70.3290">
    <property type="match status" value="1"/>
</dbReference>
<keyword evidence="1" id="KW-0808">Transferase</keyword>
<name>A0ABT0K5T2_9ACTN</name>
<organism evidence="3 4">
    <name type="scientific">Frankia umida</name>
    <dbReference type="NCBI Taxonomy" id="573489"/>
    <lineage>
        <taxon>Bacteria</taxon>
        <taxon>Bacillati</taxon>
        <taxon>Actinomycetota</taxon>
        <taxon>Actinomycetes</taxon>
        <taxon>Frankiales</taxon>
        <taxon>Frankiaceae</taxon>
        <taxon>Frankia</taxon>
    </lineage>
</organism>
<dbReference type="PANTHER" id="PTHR43775">
    <property type="entry name" value="FATTY ACID SYNTHASE"/>
    <property type="match status" value="1"/>
</dbReference>
<sequence length="164" mass="17704">IDWDNTPLALLNEPTPWPRRDTPRRAGISSFGIGGTNAHIIIEEPPAVVVPAVENRGAQKAYTSPRVADGADDRLRFTLSARSPQALRAAAHRLHDHLADRPDVALAEVSATLHGRHLFDHRAIVLTASRAGLLSALTKLTDLPVGTTREIVELPDATLTLGQK</sequence>
<protein>
    <recommendedName>
        <fullName evidence="2">Polyketide synthase C-terminal extension domain-containing protein</fullName>
    </recommendedName>
</protein>
<reference evidence="3 4" key="1">
    <citation type="submission" date="2022-04" db="EMBL/GenBank/DDBJ databases">
        <title>Genome diversity in the genus Frankia.</title>
        <authorList>
            <person name="Carlos-Shanley C."/>
            <person name="Hahn D."/>
        </authorList>
    </citation>
    <scope>NUCLEOTIDE SEQUENCE [LARGE SCALE GENOMIC DNA]</scope>
    <source>
        <strain evidence="3 4">Ag45/Mut15</strain>
    </source>
</reference>
<dbReference type="EMBL" id="JALKFT010000117">
    <property type="protein sequence ID" value="MCK9879165.1"/>
    <property type="molecule type" value="Genomic_DNA"/>
</dbReference>
<dbReference type="PANTHER" id="PTHR43775:SF51">
    <property type="entry name" value="INACTIVE PHENOLPHTHIOCEROL SYNTHESIS POLYKETIDE SYNTHASE TYPE I PKS1-RELATED"/>
    <property type="match status" value="1"/>
</dbReference>
<dbReference type="Proteomes" id="UP001201873">
    <property type="component" value="Unassembled WGS sequence"/>
</dbReference>
<proteinExistence type="predicted"/>